<dbReference type="Gene3D" id="3.30.200.20">
    <property type="entry name" value="Phosphorylase Kinase, domain 1"/>
    <property type="match status" value="1"/>
</dbReference>
<sequence length="110" mass="12107">MSSKPVAGAIGTPTSEVEINASLVHSLLAAQHPDLAHLPLHLVDAGWDNVMFRLGDQLSVRLPRRNIAATLIEHEQTWLPQLPTLPIPCRLGHPAPGYSWKWSVLPWLEG</sequence>
<evidence type="ECO:0008006" key="3">
    <source>
        <dbReference type="Google" id="ProtNLM"/>
    </source>
</evidence>
<protein>
    <recommendedName>
        <fullName evidence="3">Aminoglycoside phosphotransferase domain-containing protein</fullName>
    </recommendedName>
</protein>
<accession>A0ABV0JGA9</accession>
<reference evidence="1 2" key="1">
    <citation type="submission" date="2022-04" db="EMBL/GenBank/DDBJ databases">
        <title>Positive selection, recombination, and allopatry shape intraspecific diversity of widespread and dominant cyanobacteria.</title>
        <authorList>
            <person name="Wei J."/>
            <person name="Shu W."/>
            <person name="Hu C."/>
        </authorList>
    </citation>
    <scope>NUCLEOTIDE SEQUENCE [LARGE SCALE GENOMIC DNA]</scope>
    <source>
        <strain evidence="1 2">GB2-A4</strain>
    </source>
</reference>
<dbReference type="RefSeq" id="WP_190442851.1">
    <property type="nucleotide sequence ID" value="NZ_JAMPKM010000047.1"/>
</dbReference>
<keyword evidence="2" id="KW-1185">Reference proteome</keyword>
<proteinExistence type="predicted"/>
<gene>
    <name evidence="1" type="ORF">NC998_27450</name>
</gene>
<evidence type="ECO:0000313" key="2">
    <source>
        <dbReference type="Proteomes" id="UP001464891"/>
    </source>
</evidence>
<dbReference type="Proteomes" id="UP001464891">
    <property type="component" value="Unassembled WGS sequence"/>
</dbReference>
<organism evidence="1 2">
    <name type="scientific">Trichocoleus desertorum GB2-A4</name>
    <dbReference type="NCBI Taxonomy" id="2933944"/>
    <lineage>
        <taxon>Bacteria</taxon>
        <taxon>Bacillati</taxon>
        <taxon>Cyanobacteriota</taxon>
        <taxon>Cyanophyceae</taxon>
        <taxon>Leptolyngbyales</taxon>
        <taxon>Trichocoleusaceae</taxon>
        <taxon>Trichocoleus</taxon>
    </lineage>
</organism>
<name>A0ABV0JGA9_9CYAN</name>
<comment type="caution">
    <text evidence="1">The sequence shown here is derived from an EMBL/GenBank/DDBJ whole genome shotgun (WGS) entry which is preliminary data.</text>
</comment>
<evidence type="ECO:0000313" key="1">
    <source>
        <dbReference type="EMBL" id="MEP0820827.1"/>
    </source>
</evidence>
<dbReference type="EMBL" id="JAMPKM010000047">
    <property type="protein sequence ID" value="MEP0820827.1"/>
    <property type="molecule type" value="Genomic_DNA"/>
</dbReference>